<dbReference type="AlphaFoldDB" id="A0ABD5Q461"/>
<comment type="caution">
    <text evidence="2">The sequence shown here is derived from an EMBL/GenBank/DDBJ whole genome shotgun (WGS) entry which is preliminary data.</text>
</comment>
<dbReference type="EMBL" id="JBHSHT010000002">
    <property type="protein sequence ID" value="MFC4825355.1"/>
    <property type="molecule type" value="Genomic_DNA"/>
</dbReference>
<keyword evidence="3" id="KW-1185">Reference proteome</keyword>
<dbReference type="Proteomes" id="UP001595945">
    <property type="component" value="Unassembled WGS sequence"/>
</dbReference>
<gene>
    <name evidence="2" type="ORF">ACFO9K_13920</name>
</gene>
<evidence type="ECO:0000313" key="2">
    <source>
        <dbReference type="EMBL" id="MFC4825355.1"/>
    </source>
</evidence>
<protein>
    <recommendedName>
        <fullName evidence="4">ParB-like nuclease domain-containing protein</fullName>
    </recommendedName>
</protein>
<name>A0ABD5Q461_9EURY</name>
<feature type="compositionally biased region" description="Basic and acidic residues" evidence="1">
    <location>
        <begin position="184"/>
        <end position="195"/>
    </location>
</feature>
<sequence>MWVDPDRIAYYDRTHVGGFGQVVDGAWDERTDRFEDEMVYRSIERRYVDGVPWEDTDLYREYRERVRNDGCPLYARRFDSVAELDAYVERIDRLYERIATEGYRSQRDLLRVRPDRVRDPARDSDNIHLNEVVVNVHRDGQLAKCGSGNHRLSIAKLADVDEIPVLVRVRHADWQAIRDDVREADSPDELSDRARRNLSHPDLADVVPDDWRGTDEHRVDAELTQSNQ</sequence>
<evidence type="ECO:0000313" key="3">
    <source>
        <dbReference type="Proteomes" id="UP001595945"/>
    </source>
</evidence>
<proteinExistence type="predicted"/>
<evidence type="ECO:0008006" key="4">
    <source>
        <dbReference type="Google" id="ProtNLM"/>
    </source>
</evidence>
<dbReference type="RefSeq" id="WP_254268957.1">
    <property type="nucleotide sequence ID" value="NZ_CP100400.1"/>
</dbReference>
<organism evidence="2 3">
    <name type="scientific">Halorussus aquaticus</name>
    <dbReference type="NCBI Taxonomy" id="2953748"/>
    <lineage>
        <taxon>Archaea</taxon>
        <taxon>Methanobacteriati</taxon>
        <taxon>Methanobacteriota</taxon>
        <taxon>Stenosarchaea group</taxon>
        <taxon>Halobacteria</taxon>
        <taxon>Halobacteriales</taxon>
        <taxon>Haladaptataceae</taxon>
        <taxon>Halorussus</taxon>
    </lineage>
</organism>
<dbReference type="GeneID" id="73043930"/>
<feature type="region of interest" description="Disordered" evidence="1">
    <location>
        <begin position="184"/>
        <end position="214"/>
    </location>
</feature>
<reference evidence="2 3" key="1">
    <citation type="journal article" date="2019" name="Int. J. Syst. Evol. Microbiol.">
        <title>The Global Catalogue of Microorganisms (GCM) 10K type strain sequencing project: providing services to taxonomists for standard genome sequencing and annotation.</title>
        <authorList>
            <consortium name="The Broad Institute Genomics Platform"/>
            <consortium name="The Broad Institute Genome Sequencing Center for Infectious Disease"/>
            <person name="Wu L."/>
            <person name="Ma J."/>
        </authorList>
    </citation>
    <scope>NUCLEOTIDE SEQUENCE [LARGE SCALE GENOMIC DNA]</scope>
    <source>
        <strain evidence="2 3">XZYJ18</strain>
    </source>
</reference>
<accession>A0ABD5Q461</accession>
<evidence type="ECO:0000256" key="1">
    <source>
        <dbReference type="SAM" id="MobiDB-lite"/>
    </source>
</evidence>